<keyword evidence="8" id="KW-1185">Reference proteome</keyword>
<dbReference type="InParanoid" id="T1F5Q9"/>
<proteinExistence type="inferred from homology"/>
<evidence type="ECO:0000256" key="2">
    <source>
        <dbReference type="ARBA" id="ARBA00022833"/>
    </source>
</evidence>
<dbReference type="PROSITE" id="PS50089">
    <property type="entry name" value="ZF_RING_2"/>
    <property type="match status" value="1"/>
</dbReference>
<dbReference type="InterPro" id="IPR039398">
    <property type="entry name" value="Deltex_fam"/>
</dbReference>
<dbReference type="CTD" id="20204158"/>
<keyword evidence="4" id="KW-0479">Metal-binding</keyword>
<dbReference type="EC" id="2.3.2.27" evidence="4"/>
<dbReference type="GO" id="GO:0008270">
    <property type="term" value="F:zinc ion binding"/>
    <property type="evidence" value="ECO:0007669"/>
    <property type="project" value="UniProtKB-KW"/>
</dbReference>
<dbReference type="GO" id="GO:0005737">
    <property type="term" value="C:cytoplasm"/>
    <property type="evidence" value="ECO:0007669"/>
    <property type="project" value="UniProtKB-SubCell"/>
</dbReference>
<evidence type="ECO:0000313" key="6">
    <source>
        <dbReference type="EMBL" id="ESO04302.1"/>
    </source>
</evidence>
<dbReference type="OrthoDB" id="8062037at2759"/>
<dbReference type="PANTHER" id="PTHR12622">
    <property type="entry name" value="DELTEX-RELATED"/>
    <property type="match status" value="1"/>
</dbReference>
<dbReference type="Proteomes" id="UP000015101">
    <property type="component" value="Unassembled WGS sequence"/>
</dbReference>
<dbReference type="Gene3D" id="3.30.40.10">
    <property type="entry name" value="Zinc/RING finger domain, C3HC4 (zinc finger)"/>
    <property type="match status" value="1"/>
</dbReference>
<protein>
    <recommendedName>
        <fullName evidence="4">E3 ubiquitin-protein ligase</fullName>
        <ecNumber evidence="4">2.3.2.27</ecNumber>
    </recommendedName>
</protein>
<dbReference type="AlphaFoldDB" id="T1F5Q9"/>
<feature type="domain" description="RING-type" evidence="5">
    <location>
        <begin position="47"/>
        <end position="90"/>
    </location>
</feature>
<dbReference type="CDD" id="cd16448">
    <property type="entry name" value="RING-H2"/>
    <property type="match status" value="1"/>
</dbReference>
<evidence type="ECO:0000256" key="3">
    <source>
        <dbReference type="PROSITE-ProRule" id="PRU00175"/>
    </source>
</evidence>
<dbReference type="InterPro" id="IPR013083">
    <property type="entry name" value="Znf_RING/FYVE/PHD"/>
</dbReference>
<accession>T1F5Q9</accession>
<reference evidence="6 8" key="2">
    <citation type="journal article" date="2013" name="Nature">
        <title>Insights into bilaterian evolution from three spiralian genomes.</title>
        <authorList>
            <person name="Simakov O."/>
            <person name="Marletaz F."/>
            <person name="Cho S.J."/>
            <person name="Edsinger-Gonzales E."/>
            <person name="Havlak P."/>
            <person name="Hellsten U."/>
            <person name="Kuo D.H."/>
            <person name="Larsson T."/>
            <person name="Lv J."/>
            <person name="Arendt D."/>
            <person name="Savage R."/>
            <person name="Osoegawa K."/>
            <person name="de Jong P."/>
            <person name="Grimwood J."/>
            <person name="Chapman J.A."/>
            <person name="Shapiro H."/>
            <person name="Aerts A."/>
            <person name="Otillar R.P."/>
            <person name="Terry A.Y."/>
            <person name="Boore J.L."/>
            <person name="Grigoriev I.V."/>
            <person name="Lindberg D.R."/>
            <person name="Seaver E.C."/>
            <person name="Weisblat D.A."/>
            <person name="Putnam N.H."/>
            <person name="Rokhsar D.S."/>
        </authorList>
    </citation>
    <scope>NUCLEOTIDE SEQUENCE</scope>
</reference>
<comment type="catalytic activity">
    <reaction evidence="4">
        <text>S-ubiquitinyl-[E2 ubiquitin-conjugating enzyme]-L-cysteine + [acceptor protein]-L-lysine = [E2 ubiquitin-conjugating enzyme]-L-cysteine + N(6)-ubiquitinyl-[acceptor protein]-L-lysine.</text>
        <dbReference type="EC" id="2.3.2.27"/>
    </reaction>
</comment>
<comment type="pathway">
    <text evidence="4">Protein modification; protein ubiquitination.</text>
</comment>
<dbReference type="EnsemblMetazoa" id="HelroT172658">
    <property type="protein sequence ID" value="HelroP172658"/>
    <property type="gene ID" value="HelroG172658"/>
</dbReference>
<dbReference type="GO" id="GO:0005654">
    <property type="term" value="C:nucleoplasm"/>
    <property type="evidence" value="ECO:0000318"/>
    <property type="project" value="GO_Central"/>
</dbReference>
<dbReference type="RefSeq" id="XP_009017571.1">
    <property type="nucleotide sequence ID" value="XM_009019323.1"/>
</dbReference>
<evidence type="ECO:0000313" key="8">
    <source>
        <dbReference type="Proteomes" id="UP000015101"/>
    </source>
</evidence>
<organism evidence="7 8">
    <name type="scientific">Helobdella robusta</name>
    <name type="common">Californian leech</name>
    <dbReference type="NCBI Taxonomy" id="6412"/>
    <lineage>
        <taxon>Eukaryota</taxon>
        <taxon>Metazoa</taxon>
        <taxon>Spiralia</taxon>
        <taxon>Lophotrochozoa</taxon>
        <taxon>Annelida</taxon>
        <taxon>Clitellata</taxon>
        <taxon>Hirudinea</taxon>
        <taxon>Rhynchobdellida</taxon>
        <taxon>Glossiphoniidae</taxon>
        <taxon>Helobdella</taxon>
    </lineage>
</organism>
<reference evidence="8" key="1">
    <citation type="submission" date="2012-12" db="EMBL/GenBank/DDBJ databases">
        <authorList>
            <person name="Hellsten U."/>
            <person name="Grimwood J."/>
            <person name="Chapman J.A."/>
            <person name="Shapiro H."/>
            <person name="Aerts A."/>
            <person name="Otillar R.P."/>
            <person name="Terry A.Y."/>
            <person name="Boore J.L."/>
            <person name="Simakov O."/>
            <person name="Marletaz F."/>
            <person name="Cho S.-J."/>
            <person name="Edsinger-Gonzales E."/>
            <person name="Havlak P."/>
            <person name="Kuo D.-H."/>
            <person name="Larsson T."/>
            <person name="Lv J."/>
            <person name="Arendt D."/>
            <person name="Savage R."/>
            <person name="Osoegawa K."/>
            <person name="de Jong P."/>
            <person name="Lindberg D.R."/>
            <person name="Seaver E.C."/>
            <person name="Weisblat D.A."/>
            <person name="Putnam N.H."/>
            <person name="Grigoriev I.V."/>
            <person name="Rokhsar D.S."/>
        </authorList>
    </citation>
    <scope>NUCLEOTIDE SEQUENCE</scope>
</reference>
<dbReference type="Pfam" id="PF13639">
    <property type="entry name" value="zf-RING_2"/>
    <property type="match status" value="1"/>
</dbReference>
<name>T1F5Q9_HELRO</name>
<keyword evidence="4" id="KW-0808">Transferase</keyword>
<evidence type="ECO:0000256" key="4">
    <source>
        <dbReference type="RuleBase" id="RU367105"/>
    </source>
</evidence>
<dbReference type="EMBL" id="KB096502">
    <property type="protein sequence ID" value="ESO04302.1"/>
    <property type="molecule type" value="Genomic_DNA"/>
</dbReference>
<dbReference type="InterPro" id="IPR001841">
    <property type="entry name" value="Znf_RING"/>
</dbReference>
<keyword evidence="2 4" id="KW-0862">Zinc</keyword>
<sequence>MFSKFENIIRSRKRIRIPAQELYSFESLLLFDHIFFAEEREVWKEECYICCDPLEELSDAVYLRLCRHKFHLHCLRKLFQSAHELRCPLCMKHYEHLYPAGAEFKSGVLDVEVYRGEVKMTFQVEDYHCLISLDDNKENKFIMKLLIKAWLRYLLNKDILQSFVACSRDELIDFIKSTLQGTNVIANEVNENLDFYSFIPEVDEEEEEEDDYFDNDDGGFEPWDNEIPVNVNPEKEGDPIVIGDWSDAGYIYIPTRF</sequence>
<dbReference type="UniPathway" id="UPA00143"/>
<dbReference type="GO" id="GO:0061630">
    <property type="term" value="F:ubiquitin protein ligase activity"/>
    <property type="evidence" value="ECO:0000318"/>
    <property type="project" value="GO_Central"/>
</dbReference>
<reference evidence="7" key="3">
    <citation type="submission" date="2015-06" db="UniProtKB">
        <authorList>
            <consortium name="EnsemblMetazoa"/>
        </authorList>
    </citation>
    <scope>IDENTIFICATION</scope>
</reference>
<evidence type="ECO:0000256" key="1">
    <source>
        <dbReference type="ARBA" id="ARBA00022771"/>
    </source>
</evidence>
<dbReference type="EMBL" id="AMQM01004309">
    <property type="status" value="NOT_ANNOTATED_CDS"/>
    <property type="molecule type" value="Genomic_DNA"/>
</dbReference>
<dbReference type="HOGENOM" id="CLU_1082885_0_0_1"/>
<dbReference type="GO" id="GO:0016567">
    <property type="term" value="P:protein ubiquitination"/>
    <property type="evidence" value="ECO:0000318"/>
    <property type="project" value="GO_Central"/>
</dbReference>
<evidence type="ECO:0000313" key="7">
    <source>
        <dbReference type="EnsemblMetazoa" id="HelroP172658"/>
    </source>
</evidence>
<keyword evidence="1 3" id="KW-0863">Zinc-finger</keyword>
<evidence type="ECO:0000259" key="5">
    <source>
        <dbReference type="PROSITE" id="PS50089"/>
    </source>
</evidence>
<comment type="similarity">
    <text evidence="4">Belongs to the Deltex family.</text>
</comment>
<dbReference type="GO" id="GO:0007219">
    <property type="term" value="P:Notch signaling pathway"/>
    <property type="evidence" value="ECO:0000318"/>
    <property type="project" value="GO_Central"/>
</dbReference>
<dbReference type="KEGG" id="hro:HELRODRAFT_172658"/>
<comment type="subcellular location">
    <subcellularLocation>
        <location evidence="4">Cytoplasm</location>
    </subcellularLocation>
</comment>
<dbReference type="GeneID" id="20204158"/>
<dbReference type="SMART" id="SM00184">
    <property type="entry name" value="RING"/>
    <property type="match status" value="1"/>
</dbReference>
<gene>
    <name evidence="7" type="primary">20204158</name>
    <name evidence="6" type="ORF">HELRODRAFT_172658</name>
</gene>
<dbReference type="SUPFAM" id="SSF57850">
    <property type="entry name" value="RING/U-box"/>
    <property type="match status" value="1"/>
</dbReference>
<keyword evidence="4" id="KW-0963">Cytoplasm</keyword>